<dbReference type="RefSeq" id="WP_377379028.1">
    <property type="nucleotide sequence ID" value="NZ_JBHSSW010000012.1"/>
</dbReference>
<dbReference type="Gene3D" id="1.20.1050.10">
    <property type="match status" value="1"/>
</dbReference>
<comment type="caution">
    <text evidence="2">The sequence shown here is derived from an EMBL/GenBank/DDBJ whole genome shotgun (WGS) entry which is preliminary data.</text>
</comment>
<feature type="domain" description="GST N-terminal" evidence="1">
    <location>
        <begin position="1"/>
        <end position="79"/>
    </location>
</feature>
<dbReference type="PANTHER" id="PTHR43969:SF7">
    <property type="entry name" value="GST-CONTAINING FLYWCH ZINC-FINGER PROTEIN"/>
    <property type="match status" value="1"/>
</dbReference>
<dbReference type="Proteomes" id="UP001596303">
    <property type="component" value="Unassembled WGS sequence"/>
</dbReference>
<organism evidence="2 3">
    <name type="scientific">Ponticaulis profundi</name>
    <dbReference type="NCBI Taxonomy" id="2665222"/>
    <lineage>
        <taxon>Bacteria</taxon>
        <taxon>Pseudomonadati</taxon>
        <taxon>Pseudomonadota</taxon>
        <taxon>Alphaproteobacteria</taxon>
        <taxon>Hyphomonadales</taxon>
        <taxon>Hyphomonadaceae</taxon>
        <taxon>Ponticaulis</taxon>
    </lineage>
</organism>
<protein>
    <submittedName>
        <fullName evidence="2">Glutathione S-transferase family protein</fullName>
    </submittedName>
</protein>
<dbReference type="EMBL" id="JBHSSW010000012">
    <property type="protein sequence ID" value="MFC6198643.1"/>
    <property type="molecule type" value="Genomic_DNA"/>
</dbReference>
<dbReference type="InterPro" id="IPR004045">
    <property type="entry name" value="Glutathione_S-Trfase_N"/>
</dbReference>
<dbReference type="Pfam" id="PF02798">
    <property type="entry name" value="GST_N"/>
    <property type="match status" value="1"/>
</dbReference>
<evidence type="ECO:0000313" key="2">
    <source>
        <dbReference type="EMBL" id="MFC6198643.1"/>
    </source>
</evidence>
<gene>
    <name evidence="2" type="ORF">ACFQDM_11150</name>
</gene>
<dbReference type="PROSITE" id="PS50404">
    <property type="entry name" value="GST_NTER"/>
    <property type="match status" value="1"/>
</dbReference>
<accession>A0ABW1SAR0</accession>
<dbReference type="SUPFAM" id="SSF52833">
    <property type="entry name" value="Thioredoxin-like"/>
    <property type="match status" value="1"/>
</dbReference>
<proteinExistence type="predicted"/>
<dbReference type="PANTHER" id="PTHR43969">
    <property type="entry name" value="GLUTATHIONE S TRANSFERASE D10, ISOFORM A-RELATED"/>
    <property type="match status" value="1"/>
</dbReference>
<name>A0ABW1SAR0_9PROT</name>
<reference evidence="3" key="1">
    <citation type="journal article" date="2019" name="Int. J. Syst. Evol. Microbiol.">
        <title>The Global Catalogue of Microorganisms (GCM) 10K type strain sequencing project: providing services to taxonomists for standard genome sequencing and annotation.</title>
        <authorList>
            <consortium name="The Broad Institute Genomics Platform"/>
            <consortium name="The Broad Institute Genome Sequencing Center for Infectious Disease"/>
            <person name="Wu L."/>
            <person name="Ma J."/>
        </authorList>
    </citation>
    <scope>NUCLEOTIDE SEQUENCE [LARGE SCALE GENOMIC DNA]</scope>
    <source>
        <strain evidence="3">CGMCC-1.15741</strain>
    </source>
</reference>
<sequence>MMKLYATERSHFARKVRLLLDHLEADYEMVDVGVVTNLTPEHFRKNPLMTIPVLEDEDVWLVESDHINRYIARKLDPSDRFRTLSEAPDHLNMRAVLNGIMSNEVKIVMSSRLEPVPDASGYLDKAKASILTSLGWIDDRQHLFDAETPGDLEFHFVAMWDHLEKFGAIEMPDLSLSSLANTLMAQPTIAKSACLPRVG</sequence>
<evidence type="ECO:0000259" key="1">
    <source>
        <dbReference type="PROSITE" id="PS50404"/>
    </source>
</evidence>
<dbReference type="InterPro" id="IPR036249">
    <property type="entry name" value="Thioredoxin-like_sf"/>
</dbReference>
<evidence type="ECO:0000313" key="3">
    <source>
        <dbReference type="Proteomes" id="UP001596303"/>
    </source>
</evidence>
<dbReference type="Gene3D" id="3.40.30.10">
    <property type="entry name" value="Glutaredoxin"/>
    <property type="match status" value="1"/>
</dbReference>
<dbReference type="CDD" id="cd00570">
    <property type="entry name" value="GST_N_family"/>
    <property type="match status" value="1"/>
</dbReference>
<keyword evidence="3" id="KW-1185">Reference proteome</keyword>